<evidence type="ECO:0000256" key="6">
    <source>
        <dbReference type="ARBA" id="ARBA00022825"/>
    </source>
</evidence>
<dbReference type="Pfam" id="PF14684">
    <property type="entry name" value="Tricorn_C1"/>
    <property type="match status" value="1"/>
</dbReference>
<feature type="non-terminal residue" evidence="8">
    <location>
        <position position="1"/>
    </location>
</feature>
<sequence>VFDPQGRYLYFLSHRIFNPVYDNMHFDLNFPKGMHPYAITLQKDLPSPFVPRPHAFEKKEELFKKTLAHPKKVKIDFIGIKERIVPFPVEESIYESIAATNNRVFYMVYPVEGARGIPWFETEPPSKASLKYFDMKKLEEEIFLDRISNFKLSNDGTAVVCRIGNRLRVIRTMKESKEELTKETKPSRKTGWIGISRLKVSIDPVSEWQQMFREAWRLQQDYFWVEDMSGINWRKVFKRYYPLVTRVSSTIVFTQTVRGEPPFRFATVSCTSCPAWFTNNP</sequence>
<comment type="similarity">
    <text evidence="2">Belongs to the peptidase S41B family.</text>
</comment>
<dbReference type="InterPro" id="IPR012393">
    <property type="entry name" value="Tricorn_protease"/>
</dbReference>
<evidence type="ECO:0000256" key="2">
    <source>
        <dbReference type="ARBA" id="ARBA00008524"/>
    </source>
</evidence>
<evidence type="ECO:0000256" key="4">
    <source>
        <dbReference type="ARBA" id="ARBA00022670"/>
    </source>
</evidence>
<dbReference type="AlphaFoldDB" id="X1H0F8"/>
<keyword evidence="3" id="KW-0963">Cytoplasm</keyword>
<organism evidence="8">
    <name type="scientific">marine sediment metagenome</name>
    <dbReference type="NCBI Taxonomy" id="412755"/>
    <lineage>
        <taxon>unclassified sequences</taxon>
        <taxon>metagenomes</taxon>
        <taxon>ecological metagenomes</taxon>
    </lineage>
</organism>
<evidence type="ECO:0000313" key="8">
    <source>
        <dbReference type="EMBL" id="GAH50575.1"/>
    </source>
</evidence>
<keyword evidence="5" id="KW-0378">Hydrolase</keyword>
<feature type="domain" description="Tricorn protease C1" evidence="7">
    <location>
        <begin position="204"/>
        <end position="250"/>
    </location>
</feature>
<dbReference type="InterPro" id="IPR028204">
    <property type="entry name" value="Tricorn_C1"/>
</dbReference>
<keyword evidence="6" id="KW-0720">Serine protease</keyword>
<comment type="subcellular location">
    <subcellularLocation>
        <location evidence="1">Cytoplasm</location>
    </subcellularLocation>
</comment>
<keyword evidence="4" id="KW-0645">Protease</keyword>
<dbReference type="SUPFAM" id="SSF52096">
    <property type="entry name" value="ClpP/crotonase"/>
    <property type="match status" value="1"/>
</dbReference>
<accession>X1H0F8</accession>
<dbReference type="Gene3D" id="2.130.10.10">
    <property type="entry name" value="YVTN repeat-like/Quinoprotein amine dehydrogenase"/>
    <property type="match status" value="1"/>
</dbReference>
<dbReference type="GO" id="GO:0005737">
    <property type="term" value="C:cytoplasm"/>
    <property type="evidence" value="ECO:0007669"/>
    <property type="project" value="UniProtKB-SubCell"/>
</dbReference>
<dbReference type="Gene3D" id="3.30.750.44">
    <property type="match status" value="1"/>
</dbReference>
<dbReference type="PANTHER" id="PTHR43253:SF1">
    <property type="entry name" value="TRICORN PROTEASE HOMOLOG 2-RELATED"/>
    <property type="match status" value="1"/>
</dbReference>
<dbReference type="EMBL" id="BARU01020578">
    <property type="protein sequence ID" value="GAH50575.1"/>
    <property type="molecule type" value="Genomic_DNA"/>
</dbReference>
<dbReference type="PANTHER" id="PTHR43253">
    <property type="entry name" value="TRICORN PROTEASE HOMOLOG 2-RELATED"/>
    <property type="match status" value="1"/>
</dbReference>
<evidence type="ECO:0000259" key="7">
    <source>
        <dbReference type="Pfam" id="PF14684"/>
    </source>
</evidence>
<dbReference type="InterPro" id="IPR015943">
    <property type="entry name" value="WD40/YVTN_repeat-like_dom_sf"/>
</dbReference>
<evidence type="ECO:0000256" key="1">
    <source>
        <dbReference type="ARBA" id="ARBA00004496"/>
    </source>
</evidence>
<dbReference type="GO" id="GO:0006508">
    <property type="term" value="P:proteolysis"/>
    <property type="evidence" value="ECO:0007669"/>
    <property type="project" value="UniProtKB-KW"/>
</dbReference>
<reference evidence="8" key="1">
    <citation type="journal article" date="2014" name="Front. Microbiol.">
        <title>High frequency of phylogenetically diverse reductive dehalogenase-homologous genes in deep subseafloor sedimentary metagenomes.</title>
        <authorList>
            <person name="Kawai M."/>
            <person name="Futagami T."/>
            <person name="Toyoda A."/>
            <person name="Takaki Y."/>
            <person name="Nishi S."/>
            <person name="Hori S."/>
            <person name="Arai W."/>
            <person name="Tsubouchi T."/>
            <person name="Morono Y."/>
            <person name="Uchiyama I."/>
            <person name="Ito T."/>
            <person name="Fujiyama A."/>
            <person name="Inagaki F."/>
            <person name="Takami H."/>
        </authorList>
    </citation>
    <scope>NUCLEOTIDE SEQUENCE</scope>
    <source>
        <strain evidence="8">Expedition CK06-06</strain>
    </source>
</reference>
<dbReference type="GO" id="GO:0008236">
    <property type="term" value="F:serine-type peptidase activity"/>
    <property type="evidence" value="ECO:0007669"/>
    <property type="project" value="UniProtKB-KW"/>
</dbReference>
<evidence type="ECO:0000256" key="5">
    <source>
        <dbReference type="ARBA" id="ARBA00022801"/>
    </source>
</evidence>
<dbReference type="Pfam" id="PF26550">
    <property type="entry name" value="Tricorn_2nd"/>
    <property type="match status" value="1"/>
</dbReference>
<comment type="caution">
    <text evidence="8">The sequence shown here is derived from an EMBL/GenBank/DDBJ whole genome shotgun (WGS) entry which is preliminary data.</text>
</comment>
<evidence type="ECO:0000256" key="3">
    <source>
        <dbReference type="ARBA" id="ARBA00022490"/>
    </source>
</evidence>
<name>X1H0F8_9ZZZZ</name>
<protein>
    <recommendedName>
        <fullName evidence="7">Tricorn protease C1 domain-containing protein</fullName>
    </recommendedName>
</protein>
<gene>
    <name evidence="8" type="ORF">S03H2_33776</name>
</gene>
<dbReference type="InterPro" id="IPR029045">
    <property type="entry name" value="ClpP/crotonase-like_dom_sf"/>
</dbReference>
<proteinExistence type="inferred from homology"/>